<dbReference type="Proteomes" id="UP001061958">
    <property type="component" value="Unassembled WGS sequence"/>
</dbReference>
<reference evidence="5" key="1">
    <citation type="journal article" date="2022" name="Proc. Natl. Acad. Sci. U.S.A.">
        <title>Life cycle and functional genomics of the unicellular red alga Galdieria for elucidating algal and plant evolution and industrial use.</title>
        <authorList>
            <person name="Hirooka S."/>
            <person name="Itabashi T."/>
            <person name="Ichinose T.M."/>
            <person name="Onuma R."/>
            <person name="Fujiwara T."/>
            <person name="Yamashita S."/>
            <person name="Jong L.W."/>
            <person name="Tomita R."/>
            <person name="Iwane A.H."/>
            <person name="Miyagishima S.Y."/>
        </authorList>
    </citation>
    <scope>NUCLEOTIDE SEQUENCE</scope>
    <source>
        <strain evidence="5">NBRC 102759</strain>
    </source>
</reference>
<dbReference type="GO" id="GO:0003677">
    <property type="term" value="F:DNA binding"/>
    <property type="evidence" value="ECO:0007669"/>
    <property type="project" value="InterPro"/>
</dbReference>
<keyword evidence="3" id="KW-0539">Nucleus</keyword>
<proteinExistence type="inferred from homology"/>
<dbReference type="EMBL" id="BQMJ01000003">
    <property type="protein sequence ID" value="GJQ08619.1"/>
    <property type="molecule type" value="Genomic_DNA"/>
</dbReference>
<comment type="caution">
    <text evidence="5">The sequence shown here is derived from an EMBL/GenBank/DDBJ whole genome shotgun (WGS) entry which is preliminary data.</text>
</comment>
<dbReference type="GO" id="GO:0005730">
    <property type="term" value="C:nucleolus"/>
    <property type="evidence" value="ECO:0007669"/>
    <property type="project" value="InterPro"/>
</dbReference>
<dbReference type="GO" id="GO:0006355">
    <property type="term" value="P:regulation of DNA-templated transcription"/>
    <property type="evidence" value="ECO:0007669"/>
    <property type="project" value="InterPro"/>
</dbReference>
<protein>
    <recommendedName>
        <fullName evidence="7">DNA polymerase V</fullName>
    </recommendedName>
</protein>
<dbReference type="InterPro" id="IPR007015">
    <property type="entry name" value="DNA_pol_V/MYBBP1A"/>
</dbReference>
<accession>A0A9C7UMG6</accession>
<organism evidence="5 6">
    <name type="scientific">Galdieria partita</name>
    <dbReference type="NCBI Taxonomy" id="83374"/>
    <lineage>
        <taxon>Eukaryota</taxon>
        <taxon>Rhodophyta</taxon>
        <taxon>Bangiophyceae</taxon>
        <taxon>Galdieriales</taxon>
        <taxon>Galdieriaceae</taxon>
        <taxon>Galdieria</taxon>
    </lineage>
</organism>
<sequence>MVGVANATANKLPVSQKVLDCFWSLASENEQERVVAAKVLCEELDNVDDEDDAADYVYNRLVAGLSSSRAAARQGFAVAMTMLLKYRASKQQISSNYTLAHKLASKLEKQLDNIKMGDNTEALRETRENILGTLFGIAAIAKTGLVGVERILTLLQRLVSQKKWSTGLTDAVLRVAIESLTNVERHSFRKKGSKVRKAVVQWINQRGIRNPDTLALALFCKNQYEIIDLSTECQYWCEEDPVTILIKEENPFVKKSDVKDALDSVFYTGSYLPSGHIPYVWYVWLDSLSNTPQNYFAEWWSLFVRQQLLQQKSSTERVLLGLRFTVALLERNPMKKQIVFQVVDDFFLSCLFYCCCSSKNHVVQEAVALKENLVVCIEKLSGDDLHKHLIETLSKFAFELSGYVDQRLLSLSAIKLSLESVSELCDHWRKNFVMNEKSVKMLSVIFAHLSSDDARACLFRFIQEKMFQEEHETSQKWKESILNAVGSALKRQDNVVLLRRLVETSLSQYKELPIHRKPKVNRIFEFCRQQINEVESGNRESQVALLACSLSILICLFTEEDEIDNWLQHSAWSILKELTQVEEDTDEDGQELKNLSLVKFLLTCLSFESHGIRQIVNYIFEKVVPMCDENIFSLLLSYLPGHLQWKELRQLKDPHNASDISTGTHSDPDEASFSSEMSDSRNSTLSSDNSENDETVDEFPLVDQATLSDLDMDKDPDEEDEETLEAYDKKVSAMLKEMDSKYVKNAYRRKSHEALRILDLVELTLHAQNAANETRIQLPCRLWLSVMEMNDIDWVNRVDSILQKVFLRETIVPSVSAQHYLNEVEFLKEILHRFYSDTKLLSDEAFRTSIVIFAYLLKGIHRRYKLDSNCEIGSENASLQNFQGYEAIDELIQIFSCQPFGITCSGKVMKDKFSSIKVTLLEENLWKRFPFACFLGVKCLCTVYNKSRSRFMKRTCLKVLQTAVKLATNKKVANSTDYQWQSKICLLENQSCVGWLESLRSFLVTTICSFQLCHYHDLFAKCINIILLLLKNGYDLGEEICELLQRKLSEYPRKQIPSSVVCLFQSFQKESMPMKQQLGKRDAEDLLEKRKKVKRM</sequence>
<feature type="region of interest" description="Disordered" evidence="4">
    <location>
        <begin position="656"/>
        <end position="698"/>
    </location>
</feature>
<dbReference type="Pfam" id="PF04931">
    <property type="entry name" value="DNA_pol_phi"/>
    <property type="match status" value="1"/>
</dbReference>
<feature type="compositionally biased region" description="Polar residues" evidence="4">
    <location>
        <begin position="672"/>
        <end position="689"/>
    </location>
</feature>
<dbReference type="OrthoDB" id="342531at2759"/>
<evidence type="ECO:0000313" key="6">
    <source>
        <dbReference type="Proteomes" id="UP001061958"/>
    </source>
</evidence>
<comment type="subcellular location">
    <subcellularLocation>
        <location evidence="1">Nucleus</location>
    </subcellularLocation>
</comment>
<dbReference type="PANTHER" id="PTHR13213">
    <property type="entry name" value="MYB-BINDING PROTEIN 1A FAMILY MEMBER"/>
    <property type="match status" value="1"/>
</dbReference>
<dbReference type="PANTHER" id="PTHR13213:SF2">
    <property type="entry name" value="MYB-BINDING PROTEIN 1A"/>
    <property type="match status" value="1"/>
</dbReference>
<dbReference type="AlphaFoldDB" id="A0A9C7UMG6"/>
<dbReference type="InterPro" id="IPR016024">
    <property type="entry name" value="ARM-type_fold"/>
</dbReference>
<name>A0A9C7UMG6_9RHOD</name>
<comment type="similarity">
    <text evidence="2">Belongs to the MYBBP1A family.</text>
</comment>
<evidence type="ECO:0000256" key="1">
    <source>
        <dbReference type="ARBA" id="ARBA00004123"/>
    </source>
</evidence>
<evidence type="ECO:0008006" key="7">
    <source>
        <dbReference type="Google" id="ProtNLM"/>
    </source>
</evidence>
<evidence type="ECO:0000256" key="3">
    <source>
        <dbReference type="ARBA" id="ARBA00023242"/>
    </source>
</evidence>
<evidence type="ECO:0000256" key="2">
    <source>
        <dbReference type="ARBA" id="ARBA00006809"/>
    </source>
</evidence>
<gene>
    <name evidence="5" type="ORF">GpartN1_g410.t1</name>
</gene>
<evidence type="ECO:0000313" key="5">
    <source>
        <dbReference type="EMBL" id="GJQ08619.1"/>
    </source>
</evidence>
<keyword evidence="6" id="KW-1185">Reference proteome</keyword>
<reference evidence="5" key="2">
    <citation type="submission" date="2022-01" db="EMBL/GenBank/DDBJ databases">
        <authorList>
            <person name="Hirooka S."/>
            <person name="Miyagishima S.Y."/>
        </authorList>
    </citation>
    <scope>NUCLEOTIDE SEQUENCE</scope>
    <source>
        <strain evidence="5">NBRC 102759</strain>
    </source>
</reference>
<dbReference type="SUPFAM" id="SSF48371">
    <property type="entry name" value="ARM repeat"/>
    <property type="match status" value="1"/>
</dbReference>
<evidence type="ECO:0000256" key="4">
    <source>
        <dbReference type="SAM" id="MobiDB-lite"/>
    </source>
</evidence>